<evidence type="ECO:0000256" key="4">
    <source>
        <dbReference type="SAM" id="Phobius"/>
    </source>
</evidence>
<dbReference type="PANTHER" id="PTHR43630:SF1">
    <property type="entry name" value="POLY-BETA-1,6-N-ACETYL-D-GLUCOSAMINE SYNTHASE"/>
    <property type="match status" value="1"/>
</dbReference>
<dbReference type="InterPro" id="IPR001173">
    <property type="entry name" value="Glyco_trans_2-like"/>
</dbReference>
<keyword evidence="4" id="KW-1133">Transmembrane helix</keyword>
<evidence type="ECO:0000313" key="7">
    <source>
        <dbReference type="Proteomes" id="UP001596501"/>
    </source>
</evidence>
<dbReference type="PANTHER" id="PTHR43630">
    <property type="entry name" value="POLY-BETA-1,6-N-ACETYL-D-GLUCOSAMINE SYNTHASE"/>
    <property type="match status" value="1"/>
</dbReference>
<evidence type="ECO:0000313" key="6">
    <source>
        <dbReference type="EMBL" id="MFC7408441.1"/>
    </source>
</evidence>
<dbReference type="EC" id="2.4.-.-" evidence="6"/>
<comment type="similarity">
    <text evidence="1">Belongs to the glycosyltransferase 2 family.</text>
</comment>
<dbReference type="Gene3D" id="3.90.550.10">
    <property type="entry name" value="Spore Coat Polysaccharide Biosynthesis Protein SpsA, Chain A"/>
    <property type="match status" value="1"/>
</dbReference>
<dbReference type="EMBL" id="JBHTCA010000003">
    <property type="protein sequence ID" value="MFC7408441.1"/>
    <property type="molecule type" value="Genomic_DNA"/>
</dbReference>
<evidence type="ECO:0000256" key="3">
    <source>
        <dbReference type="ARBA" id="ARBA00022679"/>
    </source>
</evidence>
<dbReference type="SUPFAM" id="SSF53448">
    <property type="entry name" value="Nucleotide-diphospho-sugar transferases"/>
    <property type="match status" value="1"/>
</dbReference>
<name>A0ABW2QGN9_9BURK</name>
<keyword evidence="7" id="KW-1185">Reference proteome</keyword>
<dbReference type="RefSeq" id="WP_382220704.1">
    <property type="nucleotide sequence ID" value="NZ_JBHTCA010000003.1"/>
</dbReference>
<feature type="transmembrane region" description="Helical" evidence="4">
    <location>
        <begin position="245"/>
        <end position="274"/>
    </location>
</feature>
<gene>
    <name evidence="6" type="ORF">ACFQPB_06175</name>
</gene>
<feature type="transmembrane region" description="Helical" evidence="4">
    <location>
        <begin position="294"/>
        <end position="317"/>
    </location>
</feature>
<keyword evidence="2 6" id="KW-0328">Glycosyltransferase</keyword>
<keyword evidence="4" id="KW-0812">Transmembrane</keyword>
<organism evidence="6 7">
    <name type="scientific">Hydrogenophaga atypica</name>
    <dbReference type="NCBI Taxonomy" id="249409"/>
    <lineage>
        <taxon>Bacteria</taxon>
        <taxon>Pseudomonadati</taxon>
        <taxon>Pseudomonadota</taxon>
        <taxon>Betaproteobacteria</taxon>
        <taxon>Burkholderiales</taxon>
        <taxon>Comamonadaceae</taxon>
        <taxon>Hydrogenophaga</taxon>
    </lineage>
</organism>
<proteinExistence type="inferred from homology"/>
<dbReference type="GO" id="GO:0016757">
    <property type="term" value="F:glycosyltransferase activity"/>
    <property type="evidence" value="ECO:0007669"/>
    <property type="project" value="UniProtKB-KW"/>
</dbReference>
<accession>A0ABW2QGN9</accession>
<keyword evidence="4" id="KW-0472">Membrane</keyword>
<dbReference type="Proteomes" id="UP001596501">
    <property type="component" value="Unassembled WGS sequence"/>
</dbReference>
<dbReference type="InterPro" id="IPR029044">
    <property type="entry name" value="Nucleotide-diphossugar_trans"/>
</dbReference>
<reference evidence="7" key="1">
    <citation type="journal article" date="2019" name="Int. J. Syst. Evol. Microbiol.">
        <title>The Global Catalogue of Microorganisms (GCM) 10K type strain sequencing project: providing services to taxonomists for standard genome sequencing and annotation.</title>
        <authorList>
            <consortium name="The Broad Institute Genomics Platform"/>
            <consortium name="The Broad Institute Genome Sequencing Center for Infectious Disease"/>
            <person name="Wu L."/>
            <person name="Ma J."/>
        </authorList>
    </citation>
    <scope>NUCLEOTIDE SEQUENCE [LARGE SCALE GENOMIC DNA]</scope>
    <source>
        <strain evidence="7">CGMCC 1.12371</strain>
    </source>
</reference>
<feature type="domain" description="Glycosyltransferase 2-like" evidence="5">
    <location>
        <begin position="12"/>
        <end position="134"/>
    </location>
</feature>
<evidence type="ECO:0000256" key="1">
    <source>
        <dbReference type="ARBA" id="ARBA00006739"/>
    </source>
</evidence>
<dbReference type="Pfam" id="PF00535">
    <property type="entry name" value="Glycos_transf_2"/>
    <property type="match status" value="1"/>
</dbReference>
<protein>
    <submittedName>
        <fullName evidence="6">Glycosyltransferase family 2 protein</fullName>
        <ecNumber evidence="6">2.4.-.-</ecNumber>
    </submittedName>
</protein>
<evidence type="ECO:0000259" key="5">
    <source>
        <dbReference type="Pfam" id="PF00535"/>
    </source>
</evidence>
<comment type="caution">
    <text evidence="6">The sequence shown here is derived from an EMBL/GenBank/DDBJ whole genome shotgun (WGS) entry which is preliminary data.</text>
</comment>
<sequence>MPELVLSEVGLVVIGRNEGERLAACLRSVVGRVPHIVYVDSGSTDGSCEMAADMGVHVIRLDMSVPFTAARARNVGWRSLMFRMPNLVFIQFVDGDCELTPGWLNDGRIFLDSNPEFAAVCGRLIEKYPERSIYNRLCQYEWDAPSGEAKACGGIAMFRATALLAANGFRDELIAGEEPELCYRLRLMNWKVMRLPGSMAYHDAAIMKFTQWWRRSKRAGYAFAEGAWLHGRGPERYWVKETLRAVIYGLAIPVVIFVLLFFDQFVALAGALIYPVLWGRVFWRNFLVQKAAAYAFFQVLGKFSESFGVMQFLLSILRGSRQRIIEYK</sequence>
<keyword evidence="3 6" id="KW-0808">Transferase</keyword>
<evidence type="ECO:0000256" key="2">
    <source>
        <dbReference type="ARBA" id="ARBA00022676"/>
    </source>
</evidence>